<evidence type="ECO:0000313" key="4">
    <source>
        <dbReference type="Proteomes" id="UP001168972"/>
    </source>
</evidence>
<accession>A0AA39L1V7</accession>
<evidence type="ECO:0000256" key="1">
    <source>
        <dbReference type="SAM" id="Coils"/>
    </source>
</evidence>
<feature type="coiled-coil region" evidence="1">
    <location>
        <begin position="1371"/>
        <end position="1402"/>
    </location>
</feature>
<reference evidence="3" key="2">
    <citation type="submission" date="2023-03" db="EMBL/GenBank/DDBJ databases">
        <authorList>
            <person name="Inwood S.N."/>
            <person name="Skelly J.G."/>
            <person name="Guhlin J."/>
            <person name="Harrop T.W.R."/>
            <person name="Goldson S.G."/>
            <person name="Dearden P.K."/>
        </authorList>
    </citation>
    <scope>NUCLEOTIDE SEQUENCE</scope>
    <source>
        <strain evidence="3">Lincoln</strain>
        <tissue evidence="3">Whole body</tissue>
    </source>
</reference>
<evidence type="ECO:0000313" key="3">
    <source>
        <dbReference type="EMBL" id="KAK0181872.1"/>
    </source>
</evidence>
<dbReference type="EMBL" id="JAQQBR010000001">
    <property type="protein sequence ID" value="KAK0181872.1"/>
    <property type="molecule type" value="Genomic_DNA"/>
</dbReference>
<feature type="region of interest" description="Disordered" evidence="2">
    <location>
        <begin position="694"/>
        <end position="717"/>
    </location>
</feature>
<name>A0AA39L1V7_MICHY</name>
<reference evidence="3" key="1">
    <citation type="journal article" date="2023" name="bioRxiv">
        <title>Scaffold-level genome assemblies of two parasitoid biocontrol wasps reveal the parthenogenesis mechanism and an associated novel virus.</title>
        <authorList>
            <person name="Inwood S."/>
            <person name="Skelly J."/>
            <person name="Guhlin J."/>
            <person name="Harrop T."/>
            <person name="Goldson S."/>
            <person name="Dearden P."/>
        </authorList>
    </citation>
    <scope>NUCLEOTIDE SEQUENCE</scope>
    <source>
        <strain evidence="3">Lincoln</strain>
        <tissue evidence="3">Whole body</tissue>
    </source>
</reference>
<evidence type="ECO:0000256" key="2">
    <source>
        <dbReference type="SAM" id="MobiDB-lite"/>
    </source>
</evidence>
<dbReference type="Proteomes" id="UP001168972">
    <property type="component" value="Unassembled WGS sequence"/>
</dbReference>
<feature type="compositionally biased region" description="Polar residues" evidence="2">
    <location>
        <begin position="552"/>
        <end position="561"/>
    </location>
</feature>
<keyword evidence="4" id="KW-1185">Reference proteome</keyword>
<comment type="caution">
    <text evidence="3">The sequence shown here is derived from an EMBL/GenBank/DDBJ whole genome shotgun (WGS) entry which is preliminary data.</text>
</comment>
<protein>
    <submittedName>
        <fullName evidence="3">Uncharacterized protein</fullName>
    </submittedName>
</protein>
<sequence>MPHNSRARKNRRNRNARLKHRTAKNDDHNNLENATASNKVEDENKSEHGDTENEVVSVNEQTMPPILDSASLTVTEDMKKSTEAKVDDQAVKVTMEVDSTSKPLIGSISEKRVPSWRKYKLERGALNTQTKICEITSVSGLALEASIGHIAGVGILETGLTTNNNINQCLDSVVTITEPMEPLKPLPSDVTSRVENLGGRNFALAVLPDNRVSNKNGPEIHEVTDNIDIEMTTMDSSRPAIIVEVESDVEFETPSRGNIKDVIVEETLYVNSDIHDIIDNQKSIVHKTEENEINFNTDENITKIETRINNCENLNNNKIENDNEERVIIGNMTNFVDKNNLIEKPARDDIKTRVENEFPISIQELELPNSHDNNLLNDFECVNNESSEQIINRRAANRALLNSYFSNERNTDHFLDIIQEESERFSGDEEQHIRDFINEEIGKFQREKRSAEVKCETEGIKIEEILPDTQENNFVNEKTKLNCQLDDITPNYCDEFVLENEVPHSFTELKSFVPLNYEKGEELNSVDNAQEVPPLPRRSSSFINKDIEPVQPHSSSTSTGDYSPPPVPPLPNQVDQFSCSYSCHQPKRPPLPNFNIAHKEQKSVNIKNTTSILYNDVNEADKIGNDEHDYNDDEDKNNDVEPPCLEIAHDHIDFGGTQKISEFCHSSACKSQCKVSPCLKSAAAAFVEYRRDTVRQSEVESSQSPRPNSSRVDENKKVAVEDEKVEKVEKRRPLETQKHKCIEGIIHEGEIVKSKNIDVKAKNEIKECITDISRVIQVEDKSCELFENNAGNSSESGCREFLQQFQTPEEYQKNESFKSQVVVENNQTSVLNESSEFAGASDADSRGGFADASSHDSPINCLDDKVYQNSFSTISPTSSCKVKNITQDTCDIDNLEQSPIKDLYYVPNDVDNIYDKTKSSLDIKPQTLKELCIKKIFSIPYGIKIINEISLSKFNISKNLQTIPRVIGSFESLVKEETADVNSTDKMMKKKERPKSWMGVPTSVNPRLLVCLSPSQQENDVRTSADRLLDLHEKFLNRRSYHEKNNSEYRERDINVPKYLVEVNSLKKSMDLVEKNERNECNQSNRVSAPSSNRLLTIIKENPISSDSPQVTNAHKNFRQDRLETERHSNWMTLERNERHRYENGDVEMKSTLSSIIRTNIDRAIINENPDDNYSNIKSDDDNFDQIIENNKMSINRWQNDTASRIKRINSALIIQSSSDNNMIAESSNITPMNKSSITQNSAIIDKSPSTPELPRKWMTQLSHGIIDSSRHVNPALINDKPETPPRTRRCVNVDRSCIDTTSIFDNAPPRSHLIPRKYHNPQALKQATASEIVKNLKCLETTEDNIKDKIDGKRRYSLPYEIFHRQLNYVEQLENQLKEVILAEEDEKKAFNELHNHLENKVTVNDEKITKVNENDEKNNYSENWYEESKIEDKDHTEFMKKEGHRDKTKCVVDVDGGRIERLTDIFENKEVKEKITTMTRWKNDENEMKTEWKKLFQDFSTEKLDENKKINRPNSISIFPTNNEIFRCQMYNEYIDKVLEREERKHHKVIKISSHMDLNGANDKNKSSSMNTIEKEFIERAKNRMNRFGINLDASESERTIMEETKSEEITRDVETTKREHNGDKAKCLIDGKEIKDAEKLPKHLQEFLVLATNDVVEDVQCSIDIVIESNK</sequence>
<feature type="region of interest" description="Disordered" evidence="2">
    <location>
        <begin position="547"/>
        <end position="571"/>
    </location>
</feature>
<organism evidence="3 4">
    <name type="scientific">Microctonus hyperodae</name>
    <name type="common">Parasitoid wasp</name>
    <dbReference type="NCBI Taxonomy" id="165561"/>
    <lineage>
        <taxon>Eukaryota</taxon>
        <taxon>Metazoa</taxon>
        <taxon>Ecdysozoa</taxon>
        <taxon>Arthropoda</taxon>
        <taxon>Hexapoda</taxon>
        <taxon>Insecta</taxon>
        <taxon>Pterygota</taxon>
        <taxon>Neoptera</taxon>
        <taxon>Endopterygota</taxon>
        <taxon>Hymenoptera</taxon>
        <taxon>Apocrita</taxon>
        <taxon>Ichneumonoidea</taxon>
        <taxon>Braconidae</taxon>
        <taxon>Euphorinae</taxon>
        <taxon>Microctonus</taxon>
    </lineage>
</organism>
<proteinExistence type="predicted"/>
<feature type="compositionally biased region" description="Basic residues" evidence="2">
    <location>
        <begin position="1"/>
        <end position="22"/>
    </location>
</feature>
<feature type="region of interest" description="Disordered" evidence="2">
    <location>
        <begin position="1"/>
        <end position="68"/>
    </location>
</feature>
<feature type="compositionally biased region" description="Polar residues" evidence="2">
    <location>
        <begin position="699"/>
        <end position="710"/>
    </location>
</feature>
<feature type="compositionally biased region" description="Basic and acidic residues" evidence="2">
    <location>
        <begin position="39"/>
        <end position="51"/>
    </location>
</feature>
<gene>
    <name evidence="3" type="ORF">PV327_000057</name>
</gene>
<keyword evidence="1" id="KW-0175">Coiled coil</keyword>